<dbReference type="EMBL" id="PDUD01000024">
    <property type="protein sequence ID" value="PHN04769.1"/>
    <property type="molecule type" value="Genomic_DNA"/>
</dbReference>
<reference evidence="1 2" key="1">
    <citation type="submission" date="2017-10" db="EMBL/GenBank/DDBJ databases">
        <title>The draft genome sequence of Lewinella nigricans NBRC 102662.</title>
        <authorList>
            <person name="Wang K."/>
        </authorList>
    </citation>
    <scope>NUCLEOTIDE SEQUENCE [LARGE SCALE GENOMIC DNA]</scope>
    <source>
        <strain evidence="1 2">NBRC 102662</strain>
    </source>
</reference>
<evidence type="ECO:0000313" key="1">
    <source>
        <dbReference type="EMBL" id="PHN04769.1"/>
    </source>
</evidence>
<sequence length="63" mass="7313">MCRKLLPKLMKKPQSKISEAVFMGVRALNFHPSTKFVEKLLGLFVFFGGSRDRLISFDKFFTQ</sequence>
<gene>
    <name evidence="1" type="ORF">CRP01_19855</name>
</gene>
<keyword evidence="2" id="KW-1185">Reference proteome</keyword>
<organism evidence="1 2">
    <name type="scientific">Flavilitoribacter nigricans (strain ATCC 23147 / DSM 23189 / NBRC 102662 / NCIMB 1420 / SS-2)</name>
    <name type="common">Lewinella nigricans</name>
    <dbReference type="NCBI Taxonomy" id="1122177"/>
    <lineage>
        <taxon>Bacteria</taxon>
        <taxon>Pseudomonadati</taxon>
        <taxon>Bacteroidota</taxon>
        <taxon>Saprospiria</taxon>
        <taxon>Saprospirales</taxon>
        <taxon>Lewinellaceae</taxon>
        <taxon>Flavilitoribacter</taxon>
    </lineage>
</organism>
<dbReference type="AlphaFoldDB" id="A0A2D0N9F0"/>
<protein>
    <submittedName>
        <fullName evidence="1">Uncharacterized protein</fullName>
    </submittedName>
</protein>
<name>A0A2D0N9F0_FLAN2</name>
<proteinExistence type="predicted"/>
<comment type="caution">
    <text evidence="1">The sequence shown here is derived from an EMBL/GenBank/DDBJ whole genome shotgun (WGS) entry which is preliminary data.</text>
</comment>
<dbReference type="Proteomes" id="UP000223913">
    <property type="component" value="Unassembled WGS sequence"/>
</dbReference>
<evidence type="ECO:0000313" key="2">
    <source>
        <dbReference type="Proteomes" id="UP000223913"/>
    </source>
</evidence>
<accession>A0A2D0N9F0</accession>